<organism evidence="1 2">
    <name type="scientific">Stakelama marina</name>
    <dbReference type="NCBI Taxonomy" id="2826939"/>
    <lineage>
        <taxon>Bacteria</taxon>
        <taxon>Pseudomonadati</taxon>
        <taxon>Pseudomonadota</taxon>
        <taxon>Alphaproteobacteria</taxon>
        <taxon>Sphingomonadales</taxon>
        <taxon>Sphingomonadaceae</taxon>
        <taxon>Stakelama</taxon>
    </lineage>
</organism>
<gene>
    <name evidence="1" type="ORF">J7S20_08535</name>
</gene>
<evidence type="ECO:0000313" key="1">
    <source>
        <dbReference type="EMBL" id="MBR0552550.1"/>
    </source>
</evidence>
<comment type="caution">
    <text evidence="1">The sequence shown here is derived from an EMBL/GenBank/DDBJ whole genome shotgun (WGS) entry which is preliminary data.</text>
</comment>
<reference evidence="1" key="1">
    <citation type="submission" date="2021-04" db="EMBL/GenBank/DDBJ databases">
        <title>Ouciella asimina sp. nov., isolated from the surface seawater in the hydrothermal field of Okinawa Trough.</title>
        <authorList>
            <person name="Shuang W."/>
        </authorList>
    </citation>
    <scope>NUCLEOTIDE SEQUENCE</scope>
    <source>
        <strain evidence="1">LXI357</strain>
    </source>
</reference>
<proteinExistence type="predicted"/>
<dbReference type="RefSeq" id="WP_284053825.1">
    <property type="nucleotide sequence ID" value="NZ_JAGRQC010000002.1"/>
</dbReference>
<keyword evidence="2" id="KW-1185">Reference proteome</keyword>
<protein>
    <submittedName>
        <fullName evidence="1">Uncharacterized protein</fullName>
    </submittedName>
</protein>
<dbReference type="EMBL" id="JAGRQC010000002">
    <property type="protein sequence ID" value="MBR0552550.1"/>
    <property type="molecule type" value="Genomic_DNA"/>
</dbReference>
<dbReference type="AlphaFoldDB" id="A0A8T4ID99"/>
<sequence length="75" mass="8592">METIKKIISKDGKHRLDIDVSPGGLYRYVTFDDRFRNDPDFQAPPEWTIDAFSGLYESLEEAEADAIAGLAWLRE</sequence>
<dbReference type="Proteomes" id="UP000676996">
    <property type="component" value="Unassembled WGS sequence"/>
</dbReference>
<accession>A0A8T4ID99</accession>
<name>A0A8T4ID99_9SPHN</name>
<evidence type="ECO:0000313" key="2">
    <source>
        <dbReference type="Proteomes" id="UP000676996"/>
    </source>
</evidence>